<accession>A0A699HW55</accession>
<dbReference type="EMBL" id="BKCJ010200770">
    <property type="protein sequence ID" value="GEY69263.1"/>
    <property type="molecule type" value="Genomic_DNA"/>
</dbReference>
<gene>
    <name evidence="2" type="ORF">Tci_441237</name>
</gene>
<feature type="domain" description="Reverse transcriptase Ty1/copia-type" evidence="1">
    <location>
        <begin position="11"/>
        <end position="73"/>
    </location>
</feature>
<proteinExistence type="predicted"/>
<evidence type="ECO:0000313" key="2">
    <source>
        <dbReference type="EMBL" id="GEY69263.1"/>
    </source>
</evidence>
<dbReference type="InterPro" id="IPR013103">
    <property type="entry name" value="RVT_2"/>
</dbReference>
<protein>
    <submittedName>
        <fullName evidence="2">Copia protein</fullName>
    </submittedName>
</protein>
<sequence length="173" mass="19852">MKNEIKALEANNTWELTFLPSSKQPIKCKFDFKIKYNANGTVERYKARLVAKECSQTEGIDFTKTFAPVAKMAIKTKLHNQFSIKDLRQLHYYLGIEFIRGPKGIMMTQRKYAMHLIEHAGLMNAKYAKTPLNPNVKLQYEDGEPLSDPSQYMTLVGKLIYLTINRPDIAFAA</sequence>
<comment type="caution">
    <text evidence="2">The sequence shown here is derived from an EMBL/GenBank/DDBJ whole genome shotgun (WGS) entry which is preliminary data.</text>
</comment>
<dbReference type="PANTHER" id="PTHR11439:SF463">
    <property type="entry name" value="REVERSE TRANSCRIPTASE TY1_COPIA-TYPE DOMAIN-CONTAINING PROTEIN"/>
    <property type="match status" value="1"/>
</dbReference>
<organism evidence="2">
    <name type="scientific">Tanacetum cinerariifolium</name>
    <name type="common">Dalmatian daisy</name>
    <name type="synonym">Chrysanthemum cinerariifolium</name>
    <dbReference type="NCBI Taxonomy" id="118510"/>
    <lineage>
        <taxon>Eukaryota</taxon>
        <taxon>Viridiplantae</taxon>
        <taxon>Streptophyta</taxon>
        <taxon>Embryophyta</taxon>
        <taxon>Tracheophyta</taxon>
        <taxon>Spermatophyta</taxon>
        <taxon>Magnoliopsida</taxon>
        <taxon>eudicotyledons</taxon>
        <taxon>Gunneridae</taxon>
        <taxon>Pentapetalae</taxon>
        <taxon>asterids</taxon>
        <taxon>campanulids</taxon>
        <taxon>Asterales</taxon>
        <taxon>Asteraceae</taxon>
        <taxon>Asteroideae</taxon>
        <taxon>Anthemideae</taxon>
        <taxon>Anthemidinae</taxon>
        <taxon>Tanacetum</taxon>
    </lineage>
</organism>
<reference evidence="2" key="1">
    <citation type="journal article" date="2019" name="Sci. Rep.">
        <title>Draft genome of Tanacetum cinerariifolium, the natural source of mosquito coil.</title>
        <authorList>
            <person name="Yamashiro T."/>
            <person name="Shiraishi A."/>
            <person name="Satake H."/>
            <person name="Nakayama K."/>
        </authorList>
    </citation>
    <scope>NUCLEOTIDE SEQUENCE</scope>
</reference>
<dbReference type="PANTHER" id="PTHR11439">
    <property type="entry name" value="GAG-POL-RELATED RETROTRANSPOSON"/>
    <property type="match status" value="1"/>
</dbReference>
<feature type="domain" description="Reverse transcriptase Ty1/copia-type" evidence="1">
    <location>
        <begin position="74"/>
        <end position="132"/>
    </location>
</feature>
<evidence type="ECO:0000259" key="1">
    <source>
        <dbReference type="Pfam" id="PF07727"/>
    </source>
</evidence>
<dbReference type="Pfam" id="PF07727">
    <property type="entry name" value="RVT_2"/>
    <property type="match status" value="2"/>
</dbReference>
<name>A0A699HW55_TANCI</name>
<dbReference type="AlphaFoldDB" id="A0A699HW55"/>